<evidence type="ECO:0000256" key="4">
    <source>
        <dbReference type="ARBA" id="ARBA00022490"/>
    </source>
</evidence>
<dbReference type="Proteomes" id="UP001234787">
    <property type="component" value="Unassembled WGS sequence"/>
</dbReference>
<protein>
    <recommendedName>
        <fullName evidence="10">Sm protein B</fullName>
    </recommendedName>
</protein>
<dbReference type="PROSITE" id="PS52002">
    <property type="entry name" value="SM"/>
    <property type="match status" value="1"/>
</dbReference>
<evidence type="ECO:0000256" key="2">
    <source>
        <dbReference type="ARBA" id="ARBA00004496"/>
    </source>
</evidence>
<evidence type="ECO:0000256" key="5">
    <source>
        <dbReference type="ARBA" id="ARBA00022664"/>
    </source>
</evidence>
<evidence type="ECO:0000256" key="8">
    <source>
        <dbReference type="ARBA" id="ARBA00023242"/>
    </source>
</evidence>
<dbReference type="GO" id="GO:0005682">
    <property type="term" value="C:U5 snRNP"/>
    <property type="evidence" value="ECO:0007669"/>
    <property type="project" value="TreeGrafter"/>
</dbReference>
<evidence type="ECO:0000256" key="7">
    <source>
        <dbReference type="ARBA" id="ARBA00023187"/>
    </source>
</evidence>
<dbReference type="GO" id="GO:0000398">
    <property type="term" value="P:mRNA splicing, via spliceosome"/>
    <property type="evidence" value="ECO:0007669"/>
    <property type="project" value="TreeGrafter"/>
</dbReference>
<dbReference type="PANTHER" id="PTHR10701:SF0">
    <property type="entry name" value="SMALL NUCLEAR RIBONUCLEOPROTEIN-ASSOCIATED PROTEIN B"/>
    <property type="match status" value="1"/>
</dbReference>
<dbReference type="SUPFAM" id="SSF50182">
    <property type="entry name" value="Sm-like ribonucleoproteins"/>
    <property type="match status" value="1"/>
</dbReference>
<dbReference type="InterPro" id="IPR050914">
    <property type="entry name" value="snRNP_SmB/NAA38-like"/>
</dbReference>
<comment type="similarity">
    <text evidence="3">Belongs to the snRNP SmB/SmN family.</text>
</comment>
<dbReference type="Pfam" id="PF01423">
    <property type="entry name" value="LSM"/>
    <property type="match status" value="1"/>
</dbReference>
<organism evidence="12 13">
    <name type="scientific">Cryptomeria japonica</name>
    <name type="common">Japanese cedar</name>
    <name type="synonym">Cupressus japonica</name>
    <dbReference type="NCBI Taxonomy" id="3369"/>
    <lineage>
        <taxon>Eukaryota</taxon>
        <taxon>Viridiplantae</taxon>
        <taxon>Streptophyta</taxon>
        <taxon>Embryophyta</taxon>
        <taxon>Tracheophyta</taxon>
        <taxon>Spermatophyta</taxon>
        <taxon>Pinopsida</taxon>
        <taxon>Pinidae</taxon>
        <taxon>Conifers II</taxon>
        <taxon>Cupressales</taxon>
        <taxon>Cupressaceae</taxon>
        <taxon>Cryptomeria</taxon>
    </lineage>
</organism>
<proteinExistence type="inferred from homology"/>
<evidence type="ECO:0000256" key="10">
    <source>
        <dbReference type="ARBA" id="ARBA00041355"/>
    </source>
</evidence>
<dbReference type="GO" id="GO:0005737">
    <property type="term" value="C:cytoplasm"/>
    <property type="evidence" value="ECO:0007669"/>
    <property type="project" value="UniProtKB-SubCell"/>
</dbReference>
<dbReference type="InterPro" id="IPR047575">
    <property type="entry name" value="Sm"/>
</dbReference>
<dbReference type="CDD" id="cd01717">
    <property type="entry name" value="Sm_B"/>
    <property type="match status" value="1"/>
</dbReference>
<evidence type="ECO:0000256" key="6">
    <source>
        <dbReference type="ARBA" id="ARBA00022884"/>
    </source>
</evidence>
<name>A0AAD3RS04_CRYJA</name>
<dbReference type="AlphaFoldDB" id="A0AAD3RS04"/>
<dbReference type="InterPro" id="IPR001163">
    <property type="entry name" value="Sm_dom_euk/arc"/>
</dbReference>
<evidence type="ECO:0000256" key="1">
    <source>
        <dbReference type="ARBA" id="ARBA00004123"/>
    </source>
</evidence>
<evidence type="ECO:0000256" key="3">
    <source>
        <dbReference type="ARBA" id="ARBA00009123"/>
    </source>
</evidence>
<keyword evidence="7" id="KW-0508">mRNA splicing</keyword>
<dbReference type="GO" id="GO:0005686">
    <property type="term" value="C:U2 snRNP"/>
    <property type="evidence" value="ECO:0007669"/>
    <property type="project" value="TreeGrafter"/>
</dbReference>
<dbReference type="GO" id="GO:0070990">
    <property type="term" value="F:snRNP binding"/>
    <property type="evidence" value="ECO:0007669"/>
    <property type="project" value="TreeGrafter"/>
</dbReference>
<keyword evidence="13" id="KW-1185">Reference proteome</keyword>
<sequence length="114" mass="12811">MLQYLNYRMRIQLQDNRNLIGTMKGFDQHMNLVLADCEEIRRIKNRDEKRVLGFILLRGEHVVSLSVEGPPPQEDDRSIPTQMAVPTAVSGVGMGRAVGRGLPTPVVPMGPPRY</sequence>
<keyword evidence="8" id="KW-0539">Nucleus</keyword>
<keyword evidence="4" id="KW-0963">Cytoplasm</keyword>
<keyword evidence="5" id="KW-0507">mRNA processing</keyword>
<dbReference type="GO" id="GO:0046540">
    <property type="term" value="C:U4/U6 x U5 tri-snRNP complex"/>
    <property type="evidence" value="ECO:0007669"/>
    <property type="project" value="TreeGrafter"/>
</dbReference>
<dbReference type="Gene3D" id="2.30.30.100">
    <property type="match status" value="1"/>
</dbReference>
<evidence type="ECO:0000313" key="13">
    <source>
        <dbReference type="Proteomes" id="UP001234787"/>
    </source>
</evidence>
<dbReference type="GO" id="GO:0071013">
    <property type="term" value="C:catalytic step 2 spliceosome"/>
    <property type="evidence" value="ECO:0007669"/>
    <property type="project" value="TreeGrafter"/>
</dbReference>
<dbReference type="PANTHER" id="PTHR10701">
    <property type="entry name" value="SMALL NUCLEAR RIBONUCLEOPROTEIN-ASSOCIATED PROTEIN B AND N"/>
    <property type="match status" value="1"/>
</dbReference>
<dbReference type="GO" id="GO:0003723">
    <property type="term" value="F:RNA binding"/>
    <property type="evidence" value="ECO:0007669"/>
    <property type="project" value="UniProtKB-KW"/>
</dbReference>
<keyword evidence="9" id="KW-0687">Ribonucleoprotein</keyword>
<comment type="subcellular location">
    <subcellularLocation>
        <location evidence="2">Cytoplasm</location>
    </subcellularLocation>
    <subcellularLocation>
        <location evidence="1">Nucleus</location>
    </subcellularLocation>
</comment>
<evidence type="ECO:0000259" key="11">
    <source>
        <dbReference type="PROSITE" id="PS52002"/>
    </source>
</evidence>
<keyword evidence="6" id="KW-0694">RNA-binding</keyword>
<accession>A0AAD3RS04</accession>
<comment type="caution">
    <text evidence="12">The sequence shown here is derived from an EMBL/GenBank/DDBJ whole genome shotgun (WGS) entry which is preliminary data.</text>
</comment>
<dbReference type="SMART" id="SM00651">
    <property type="entry name" value="Sm"/>
    <property type="match status" value="1"/>
</dbReference>
<evidence type="ECO:0000313" key="12">
    <source>
        <dbReference type="EMBL" id="GLJ59394.1"/>
    </source>
</evidence>
<gene>
    <name evidence="12" type="ORF">SUGI_1507170</name>
</gene>
<dbReference type="GO" id="GO:0071004">
    <property type="term" value="C:U2-type prespliceosome"/>
    <property type="evidence" value="ECO:0007669"/>
    <property type="project" value="TreeGrafter"/>
</dbReference>
<dbReference type="InterPro" id="IPR010920">
    <property type="entry name" value="LSM_dom_sf"/>
</dbReference>
<dbReference type="EMBL" id="BSEH01000901">
    <property type="protein sequence ID" value="GLJ59394.1"/>
    <property type="molecule type" value="Genomic_DNA"/>
</dbReference>
<reference evidence="12" key="1">
    <citation type="submission" date="2022-12" db="EMBL/GenBank/DDBJ databases">
        <title>Chromosome-Level Genome Assembly of Japanese Cedar (Cryptomeriajaponica D. Don).</title>
        <authorList>
            <person name="Fujino T."/>
            <person name="Yamaguchi K."/>
            <person name="Yokoyama T."/>
            <person name="Hamanaka T."/>
            <person name="Harazono Y."/>
            <person name="Kamada H."/>
            <person name="Kobayashi W."/>
            <person name="Ujino-Ihara T."/>
            <person name="Uchiyama K."/>
            <person name="Matsumoto A."/>
            <person name="Izuno A."/>
            <person name="Tsumura Y."/>
            <person name="Toyoda A."/>
            <person name="Shigenobu S."/>
            <person name="Moriguchi Y."/>
            <person name="Ueno S."/>
            <person name="Kasahara M."/>
        </authorList>
    </citation>
    <scope>NUCLEOTIDE SEQUENCE</scope>
</reference>
<dbReference type="GO" id="GO:0005685">
    <property type="term" value="C:U1 snRNP"/>
    <property type="evidence" value="ECO:0007669"/>
    <property type="project" value="TreeGrafter"/>
</dbReference>
<feature type="domain" description="Sm" evidence="11">
    <location>
        <begin position="1"/>
        <end position="71"/>
    </location>
</feature>
<dbReference type="GO" id="GO:0005687">
    <property type="term" value="C:U4 snRNP"/>
    <property type="evidence" value="ECO:0007669"/>
    <property type="project" value="TreeGrafter"/>
</dbReference>
<evidence type="ECO:0000256" key="9">
    <source>
        <dbReference type="ARBA" id="ARBA00023274"/>
    </source>
</evidence>